<evidence type="ECO:0000259" key="1">
    <source>
        <dbReference type="Pfam" id="PF13649"/>
    </source>
</evidence>
<dbReference type="InterPro" id="IPR041698">
    <property type="entry name" value="Methyltransf_25"/>
</dbReference>
<sequence length="272" mass="31194">MSATRPEYVFARDYLDNNRINLQHYLWVELFGYLLHPDIPLTQPDLKIADIATGTGILLTDLSRRLPPSVQLDAFDISFEAMPPRELLPSNINLHQWDIKTDIPQEFEGIYDVVHVRQLTFVLMDHEIEAALKNVFKLLKPGGYLQWADVDVHSMRIEKTKQDSSTTALEKIVGITRAADPRLVAHWIPELPTLFQKTGFTAIQADTRDAPGYMGYTLHECVLMVYGMIVQNTRVDDVARRLREAFPDALKETHEGAYHAWTRWTVVGRKPE</sequence>
<dbReference type="Gene3D" id="3.40.50.150">
    <property type="entry name" value="Vaccinia Virus protein VP39"/>
    <property type="match status" value="1"/>
</dbReference>
<dbReference type="Proteomes" id="UP000188318">
    <property type="component" value="Unassembled WGS sequence"/>
</dbReference>
<dbReference type="AlphaFoldDB" id="A0A1R3RSQ0"/>
<dbReference type="OrthoDB" id="417697at2759"/>
<dbReference type="OMA" id="GYLQWAD"/>
<evidence type="ECO:0000313" key="2">
    <source>
        <dbReference type="EMBL" id="OOF97498.1"/>
    </source>
</evidence>
<organism evidence="2 3">
    <name type="scientific">Aspergillus carbonarius (strain ITEM 5010)</name>
    <dbReference type="NCBI Taxonomy" id="602072"/>
    <lineage>
        <taxon>Eukaryota</taxon>
        <taxon>Fungi</taxon>
        <taxon>Dikarya</taxon>
        <taxon>Ascomycota</taxon>
        <taxon>Pezizomycotina</taxon>
        <taxon>Eurotiomycetes</taxon>
        <taxon>Eurotiomycetidae</taxon>
        <taxon>Eurotiales</taxon>
        <taxon>Aspergillaceae</taxon>
        <taxon>Aspergillus</taxon>
        <taxon>Aspergillus subgen. Circumdati</taxon>
    </lineage>
</organism>
<gene>
    <name evidence="2" type="ORF">ASPCADRAFT_514453</name>
</gene>
<dbReference type="STRING" id="602072.A0A1R3RSQ0"/>
<keyword evidence="3" id="KW-1185">Reference proteome</keyword>
<dbReference type="SUPFAM" id="SSF53335">
    <property type="entry name" value="S-adenosyl-L-methionine-dependent methyltransferases"/>
    <property type="match status" value="1"/>
</dbReference>
<reference evidence="3" key="1">
    <citation type="journal article" date="2017" name="Genome Biol.">
        <title>Comparative genomics reveals high biological diversity and specific adaptations in the industrially and medically important fungal genus Aspergillus.</title>
        <authorList>
            <person name="de Vries R.P."/>
            <person name="Riley R."/>
            <person name="Wiebenga A."/>
            <person name="Aguilar-Osorio G."/>
            <person name="Amillis S."/>
            <person name="Uchima C.A."/>
            <person name="Anderluh G."/>
            <person name="Asadollahi M."/>
            <person name="Askin M."/>
            <person name="Barry K."/>
            <person name="Battaglia E."/>
            <person name="Bayram O."/>
            <person name="Benocci T."/>
            <person name="Braus-Stromeyer S.A."/>
            <person name="Caldana C."/>
            <person name="Canovas D."/>
            <person name="Cerqueira G.C."/>
            <person name="Chen F."/>
            <person name="Chen W."/>
            <person name="Choi C."/>
            <person name="Clum A."/>
            <person name="Dos Santos R.A."/>
            <person name="Damasio A.R."/>
            <person name="Diallinas G."/>
            <person name="Emri T."/>
            <person name="Fekete E."/>
            <person name="Flipphi M."/>
            <person name="Freyberg S."/>
            <person name="Gallo A."/>
            <person name="Gournas C."/>
            <person name="Habgood R."/>
            <person name="Hainaut M."/>
            <person name="Harispe M.L."/>
            <person name="Henrissat B."/>
            <person name="Hilden K.S."/>
            <person name="Hope R."/>
            <person name="Hossain A."/>
            <person name="Karabika E."/>
            <person name="Karaffa L."/>
            <person name="Karanyi Z."/>
            <person name="Krasevec N."/>
            <person name="Kuo A."/>
            <person name="Kusch H."/>
            <person name="LaButti K."/>
            <person name="Lagendijk E.L."/>
            <person name="Lapidus A."/>
            <person name="Levasseur A."/>
            <person name="Lindquist E."/>
            <person name="Lipzen A."/>
            <person name="Logrieco A.F."/>
            <person name="MacCabe A."/>
            <person name="Maekelae M.R."/>
            <person name="Malavazi I."/>
            <person name="Melin P."/>
            <person name="Meyer V."/>
            <person name="Mielnichuk N."/>
            <person name="Miskei M."/>
            <person name="Molnar A.P."/>
            <person name="Mule G."/>
            <person name="Ngan C.Y."/>
            <person name="Orejas M."/>
            <person name="Orosz E."/>
            <person name="Ouedraogo J.P."/>
            <person name="Overkamp K.M."/>
            <person name="Park H.-S."/>
            <person name="Perrone G."/>
            <person name="Piumi F."/>
            <person name="Punt P.J."/>
            <person name="Ram A.F."/>
            <person name="Ramon A."/>
            <person name="Rauscher S."/>
            <person name="Record E."/>
            <person name="Riano-Pachon D.M."/>
            <person name="Robert V."/>
            <person name="Roehrig J."/>
            <person name="Ruller R."/>
            <person name="Salamov A."/>
            <person name="Salih N.S."/>
            <person name="Samson R.A."/>
            <person name="Sandor E."/>
            <person name="Sanguinetti M."/>
            <person name="Schuetze T."/>
            <person name="Sepcic K."/>
            <person name="Shelest E."/>
            <person name="Sherlock G."/>
            <person name="Sophianopoulou V."/>
            <person name="Squina F.M."/>
            <person name="Sun H."/>
            <person name="Susca A."/>
            <person name="Todd R.B."/>
            <person name="Tsang A."/>
            <person name="Unkles S.E."/>
            <person name="van de Wiele N."/>
            <person name="van Rossen-Uffink D."/>
            <person name="Oliveira J.V."/>
            <person name="Vesth T.C."/>
            <person name="Visser J."/>
            <person name="Yu J.-H."/>
            <person name="Zhou M."/>
            <person name="Andersen M.R."/>
            <person name="Archer D.B."/>
            <person name="Baker S.E."/>
            <person name="Benoit I."/>
            <person name="Brakhage A.A."/>
            <person name="Braus G.H."/>
            <person name="Fischer R."/>
            <person name="Frisvad J.C."/>
            <person name="Goldman G.H."/>
            <person name="Houbraken J."/>
            <person name="Oakley B."/>
            <person name="Pocsi I."/>
            <person name="Scazzocchio C."/>
            <person name="Seiboth B."/>
            <person name="vanKuyk P.A."/>
            <person name="Wortman J."/>
            <person name="Dyer P.S."/>
            <person name="Grigoriev I.V."/>
        </authorList>
    </citation>
    <scope>NUCLEOTIDE SEQUENCE [LARGE SCALE GENOMIC DNA]</scope>
    <source>
        <strain evidence="3">ITEM 5010</strain>
    </source>
</reference>
<name>A0A1R3RSQ0_ASPC5</name>
<evidence type="ECO:0000313" key="3">
    <source>
        <dbReference type="Proteomes" id="UP000188318"/>
    </source>
</evidence>
<proteinExistence type="predicted"/>
<dbReference type="CDD" id="cd02440">
    <property type="entry name" value="AdoMet_MTases"/>
    <property type="match status" value="1"/>
</dbReference>
<feature type="domain" description="Methyltransferase" evidence="1">
    <location>
        <begin position="48"/>
        <end position="143"/>
    </location>
</feature>
<accession>A0A1R3RSQ0</accession>
<dbReference type="InterPro" id="IPR029063">
    <property type="entry name" value="SAM-dependent_MTases_sf"/>
</dbReference>
<dbReference type="Pfam" id="PF13649">
    <property type="entry name" value="Methyltransf_25"/>
    <property type="match status" value="1"/>
</dbReference>
<dbReference type="PANTHER" id="PTHR43591">
    <property type="entry name" value="METHYLTRANSFERASE"/>
    <property type="match status" value="1"/>
</dbReference>
<dbReference type="VEuPathDB" id="FungiDB:ASPCADRAFT_514453"/>
<dbReference type="PANTHER" id="PTHR43591:SF110">
    <property type="entry name" value="RHODANESE DOMAIN-CONTAINING PROTEIN"/>
    <property type="match status" value="1"/>
</dbReference>
<protein>
    <recommendedName>
        <fullName evidence="1">Methyltransferase domain-containing protein</fullName>
    </recommendedName>
</protein>
<dbReference type="EMBL" id="KV907497">
    <property type="protein sequence ID" value="OOF97498.1"/>
    <property type="molecule type" value="Genomic_DNA"/>
</dbReference>